<accession>A0A1I7XZR5</accession>
<evidence type="ECO:0000313" key="1">
    <source>
        <dbReference type="Proteomes" id="UP000095287"/>
    </source>
</evidence>
<protein>
    <submittedName>
        <fullName evidence="2">Secreted protein</fullName>
    </submittedName>
</protein>
<dbReference type="AlphaFoldDB" id="A0A1I7XZR5"/>
<keyword evidence="1" id="KW-1185">Reference proteome</keyword>
<name>A0A1I7XZR5_9BILA</name>
<sequence length="100" mass="11351">MHLYLSLLAAQRPPLLRQTPMCTPSFNVLYVFFPVPFFAEAFPFHFSRTSSGITYSSQVKNYKKFLEHFGEFHTPGELIMQEPPPGGLVRALTVTTSSPR</sequence>
<dbReference type="Proteomes" id="UP000095287">
    <property type="component" value="Unplaced"/>
</dbReference>
<organism evidence="1 2">
    <name type="scientific">Steinernema glaseri</name>
    <dbReference type="NCBI Taxonomy" id="37863"/>
    <lineage>
        <taxon>Eukaryota</taxon>
        <taxon>Metazoa</taxon>
        <taxon>Ecdysozoa</taxon>
        <taxon>Nematoda</taxon>
        <taxon>Chromadorea</taxon>
        <taxon>Rhabditida</taxon>
        <taxon>Tylenchina</taxon>
        <taxon>Panagrolaimomorpha</taxon>
        <taxon>Strongyloidoidea</taxon>
        <taxon>Steinernematidae</taxon>
        <taxon>Steinernema</taxon>
    </lineage>
</organism>
<evidence type="ECO:0000313" key="2">
    <source>
        <dbReference type="WBParaSite" id="L893_g10983.t1"/>
    </source>
</evidence>
<proteinExistence type="predicted"/>
<dbReference type="WBParaSite" id="L893_g10983.t1">
    <property type="protein sequence ID" value="L893_g10983.t1"/>
    <property type="gene ID" value="L893_g10983"/>
</dbReference>
<reference evidence="2" key="1">
    <citation type="submission" date="2016-11" db="UniProtKB">
        <authorList>
            <consortium name="WormBaseParasite"/>
        </authorList>
    </citation>
    <scope>IDENTIFICATION</scope>
</reference>